<keyword evidence="3" id="KW-1185">Reference proteome</keyword>
<proteinExistence type="predicted"/>
<dbReference type="Proteomes" id="UP000053820">
    <property type="component" value="Unassembled WGS sequence"/>
</dbReference>
<evidence type="ECO:0000313" key="2">
    <source>
        <dbReference type="EMBL" id="KIJ57553.1"/>
    </source>
</evidence>
<name>A0A0C2PR70_9AGAM</name>
<dbReference type="OrthoDB" id="3362711at2759"/>
<organism evidence="2 3">
    <name type="scientific">Hydnomerulius pinastri MD-312</name>
    <dbReference type="NCBI Taxonomy" id="994086"/>
    <lineage>
        <taxon>Eukaryota</taxon>
        <taxon>Fungi</taxon>
        <taxon>Dikarya</taxon>
        <taxon>Basidiomycota</taxon>
        <taxon>Agaricomycotina</taxon>
        <taxon>Agaricomycetes</taxon>
        <taxon>Agaricomycetidae</taxon>
        <taxon>Boletales</taxon>
        <taxon>Boletales incertae sedis</taxon>
        <taxon>Leucogyrophana</taxon>
    </lineage>
</organism>
<keyword evidence="1" id="KW-0732">Signal</keyword>
<evidence type="ECO:0000313" key="3">
    <source>
        <dbReference type="Proteomes" id="UP000053820"/>
    </source>
</evidence>
<evidence type="ECO:0000256" key="1">
    <source>
        <dbReference type="SAM" id="SignalP"/>
    </source>
</evidence>
<feature type="signal peptide" evidence="1">
    <location>
        <begin position="1"/>
        <end position="26"/>
    </location>
</feature>
<reference evidence="2 3" key="1">
    <citation type="submission" date="2014-04" db="EMBL/GenBank/DDBJ databases">
        <title>Evolutionary Origins and Diversification of the Mycorrhizal Mutualists.</title>
        <authorList>
            <consortium name="DOE Joint Genome Institute"/>
            <consortium name="Mycorrhizal Genomics Consortium"/>
            <person name="Kohler A."/>
            <person name="Kuo A."/>
            <person name="Nagy L.G."/>
            <person name="Floudas D."/>
            <person name="Copeland A."/>
            <person name="Barry K.W."/>
            <person name="Cichocki N."/>
            <person name="Veneault-Fourrey C."/>
            <person name="LaButti K."/>
            <person name="Lindquist E.A."/>
            <person name="Lipzen A."/>
            <person name="Lundell T."/>
            <person name="Morin E."/>
            <person name="Murat C."/>
            <person name="Riley R."/>
            <person name="Ohm R."/>
            <person name="Sun H."/>
            <person name="Tunlid A."/>
            <person name="Henrissat B."/>
            <person name="Grigoriev I.V."/>
            <person name="Hibbett D.S."/>
            <person name="Martin F."/>
        </authorList>
    </citation>
    <scope>NUCLEOTIDE SEQUENCE [LARGE SCALE GENOMIC DNA]</scope>
    <source>
        <strain evidence="2 3">MD-312</strain>
    </source>
</reference>
<dbReference type="AlphaFoldDB" id="A0A0C2PR70"/>
<gene>
    <name evidence="2" type="ORF">HYDPIDRAFT_34996</name>
</gene>
<feature type="chain" id="PRO_5002153481" evidence="1">
    <location>
        <begin position="27"/>
        <end position="159"/>
    </location>
</feature>
<sequence>MFSQAVVGGIWLAMLGISSTIPATLAQDSSNVTCMSSFYWANNDMGQNPCIVASYLDTQCPPTGFTIEPVSAGIPYEPPAGALANACECNTVLYSLMSACAACQGATHLSWASWTQACNETSSSLPMGIPPGTAVPAWAFIGIDAGGTWNETAALLNAC</sequence>
<protein>
    <submittedName>
        <fullName evidence="2">Uncharacterized protein</fullName>
    </submittedName>
</protein>
<accession>A0A0C2PR70</accession>
<dbReference type="EMBL" id="KN840278">
    <property type="protein sequence ID" value="KIJ57553.1"/>
    <property type="molecule type" value="Genomic_DNA"/>
</dbReference>
<dbReference type="HOGENOM" id="CLU_115535_0_0_1"/>